<evidence type="ECO:0000313" key="8">
    <source>
        <dbReference type="Ensembl" id="ENSHHUP00000086778.1"/>
    </source>
</evidence>
<reference evidence="8" key="3">
    <citation type="submission" date="2025-09" db="UniProtKB">
        <authorList>
            <consortium name="Ensembl"/>
        </authorList>
    </citation>
    <scope>IDENTIFICATION</scope>
</reference>
<evidence type="ECO:0000256" key="4">
    <source>
        <dbReference type="ARBA" id="ARBA00023136"/>
    </source>
</evidence>
<dbReference type="GO" id="GO:0004930">
    <property type="term" value="F:G protein-coupled receptor activity"/>
    <property type="evidence" value="ECO:0007669"/>
    <property type="project" value="InterPro"/>
</dbReference>
<sequence length="172" mass="18611">RCGRSGGGLGVRPVQRLHTGTLLFPPESRLYLYPANPAADSSPDVIVTNGNINDAVTTGNPNVDCLRPTHQSVHSNTDPDGGVHGVAHHPPTHPVKNTVVQNVKIILECDDGSVGFICCIYDVLLVLLALIFSFMAHKLEDPFSEAKCVTFGMLVFFIECVSFVPGLPQYMR</sequence>
<keyword evidence="2 6" id="KW-0812">Transmembrane</keyword>
<dbReference type="GO" id="GO:0005886">
    <property type="term" value="C:plasma membrane"/>
    <property type="evidence" value="ECO:0007669"/>
    <property type="project" value="TreeGrafter"/>
</dbReference>
<accession>A0A4W5RLG0</accession>
<evidence type="ECO:0000313" key="9">
    <source>
        <dbReference type="Proteomes" id="UP000314982"/>
    </source>
</evidence>
<dbReference type="InterPro" id="IPR000068">
    <property type="entry name" value="GPCR_3_Ca_sens_rcpt-rel"/>
</dbReference>
<feature type="transmembrane region" description="Helical" evidence="6">
    <location>
        <begin position="148"/>
        <end position="167"/>
    </location>
</feature>
<keyword evidence="4 6" id="KW-0472">Membrane</keyword>
<keyword evidence="5" id="KW-0325">Glycoprotein</keyword>
<organism evidence="8 9">
    <name type="scientific">Hucho hucho</name>
    <name type="common">huchen</name>
    <dbReference type="NCBI Taxonomy" id="62062"/>
    <lineage>
        <taxon>Eukaryota</taxon>
        <taxon>Metazoa</taxon>
        <taxon>Chordata</taxon>
        <taxon>Craniata</taxon>
        <taxon>Vertebrata</taxon>
        <taxon>Euteleostomi</taxon>
        <taxon>Actinopterygii</taxon>
        <taxon>Neopterygii</taxon>
        <taxon>Teleostei</taxon>
        <taxon>Protacanthopterygii</taxon>
        <taxon>Salmoniformes</taxon>
        <taxon>Salmonidae</taxon>
        <taxon>Salmoninae</taxon>
        <taxon>Hucho</taxon>
    </lineage>
</organism>
<keyword evidence="3 6" id="KW-1133">Transmembrane helix</keyword>
<evidence type="ECO:0000256" key="6">
    <source>
        <dbReference type="SAM" id="Phobius"/>
    </source>
</evidence>
<feature type="domain" description="G-protein coupled receptors family 3 profile" evidence="7">
    <location>
        <begin position="90"/>
        <end position="172"/>
    </location>
</feature>
<feature type="transmembrane region" description="Helical" evidence="6">
    <location>
        <begin position="114"/>
        <end position="136"/>
    </location>
</feature>
<evidence type="ECO:0000256" key="2">
    <source>
        <dbReference type="ARBA" id="ARBA00022692"/>
    </source>
</evidence>
<reference evidence="9" key="1">
    <citation type="submission" date="2018-06" db="EMBL/GenBank/DDBJ databases">
        <title>Genome assembly of Danube salmon.</title>
        <authorList>
            <person name="Macqueen D.J."/>
            <person name="Gundappa M.K."/>
        </authorList>
    </citation>
    <scope>NUCLEOTIDE SEQUENCE [LARGE SCALE GENOMIC DNA]</scope>
</reference>
<dbReference type="AlphaFoldDB" id="A0A4W5RLG0"/>
<evidence type="ECO:0000256" key="5">
    <source>
        <dbReference type="ARBA" id="ARBA00023180"/>
    </source>
</evidence>
<dbReference type="PROSITE" id="PS50259">
    <property type="entry name" value="G_PROTEIN_RECEP_F3_4"/>
    <property type="match status" value="1"/>
</dbReference>
<protein>
    <recommendedName>
        <fullName evidence="7">G-protein coupled receptors family 3 profile domain-containing protein</fullName>
    </recommendedName>
</protein>
<dbReference type="InterPro" id="IPR000337">
    <property type="entry name" value="GPCR_3"/>
</dbReference>
<dbReference type="GeneTree" id="ENSGT00940000160473"/>
<dbReference type="PANTHER" id="PTHR24061:SF1">
    <property type="entry name" value="VOMERONASAL 2, RECEPTOR 2-RELATED"/>
    <property type="match status" value="1"/>
</dbReference>
<evidence type="ECO:0000256" key="3">
    <source>
        <dbReference type="ARBA" id="ARBA00022989"/>
    </source>
</evidence>
<reference evidence="8" key="2">
    <citation type="submission" date="2025-08" db="UniProtKB">
        <authorList>
            <consortium name="Ensembl"/>
        </authorList>
    </citation>
    <scope>IDENTIFICATION</scope>
</reference>
<keyword evidence="9" id="KW-1185">Reference proteome</keyword>
<comment type="subcellular location">
    <subcellularLocation>
        <location evidence="1">Membrane</location>
        <topology evidence="1">Multi-pass membrane protein</topology>
    </subcellularLocation>
</comment>
<dbReference type="Pfam" id="PF00003">
    <property type="entry name" value="7tm_3"/>
    <property type="match status" value="1"/>
</dbReference>
<dbReference type="PRINTS" id="PR00248">
    <property type="entry name" value="GPCRMGR"/>
</dbReference>
<dbReference type="InterPro" id="IPR017978">
    <property type="entry name" value="GPCR_3_C"/>
</dbReference>
<dbReference type="STRING" id="62062.ENSHHUP00000086778"/>
<evidence type="ECO:0000256" key="1">
    <source>
        <dbReference type="ARBA" id="ARBA00004141"/>
    </source>
</evidence>
<evidence type="ECO:0000259" key="7">
    <source>
        <dbReference type="PROSITE" id="PS50259"/>
    </source>
</evidence>
<dbReference type="PANTHER" id="PTHR24061">
    <property type="entry name" value="CALCIUM-SENSING RECEPTOR-RELATED"/>
    <property type="match status" value="1"/>
</dbReference>
<dbReference type="Ensembl" id="ENSHHUT00000089490.1">
    <property type="protein sequence ID" value="ENSHHUP00000086778.1"/>
    <property type="gene ID" value="ENSHHUG00000050210.1"/>
</dbReference>
<name>A0A4W5RLG0_9TELE</name>
<dbReference type="GO" id="GO:0004984">
    <property type="term" value="F:olfactory receptor activity"/>
    <property type="evidence" value="ECO:0007669"/>
    <property type="project" value="TreeGrafter"/>
</dbReference>
<proteinExistence type="predicted"/>
<dbReference type="Proteomes" id="UP000314982">
    <property type="component" value="Unassembled WGS sequence"/>
</dbReference>